<dbReference type="InterPro" id="IPR006626">
    <property type="entry name" value="PbH1"/>
</dbReference>
<evidence type="ECO:0000259" key="1">
    <source>
        <dbReference type="Pfam" id="PF05048"/>
    </source>
</evidence>
<evidence type="ECO:0000313" key="4">
    <source>
        <dbReference type="EMBL" id="NOU67381.1"/>
    </source>
</evidence>
<name>A0ABX1XHA1_9BACL</name>
<comment type="caution">
    <text evidence="4">The sequence shown here is derived from an EMBL/GenBank/DDBJ whole genome shotgun (WGS) entry which is preliminary data.</text>
</comment>
<evidence type="ECO:0000259" key="3">
    <source>
        <dbReference type="Pfam" id="PF13229"/>
    </source>
</evidence>
<dbReference type="Pfam" id="PF13229">
    <property type="entry name" value="Beta_helix"/>
    <property type="match status" value="1"/>
</dbReference>
<dbReference type="InterPro" id="IPR022441">
    <property type="entry name" value="Para_beta_helix_rpt-2"/>
</dbReference>
<reference evidence="4 5" key="1">
    <citation type="submission" date="2019-10" db="EMBL/GenBank/DDBJ databases">
        <title>Description of Paenibacillus humi sp. nov.</title>
        <authorList>
            <person name="Carlier A."/>
            <person name="Qi S."/>
        </authorList>
    </citation>
    <scope>NUCLEOTIDE SEQUENCE [LARGE SCALE GENOMIC DNA]</scope>
    <source>
        <strain evidence="4 5">LMG 31461</strain>
    </source>
</reference>
<sequence>MYRKAAPYLMRWGGSFIIDETSKEAKGMNEEKTIIIDGNESVLSKSGGFISRRKLLASLGAAGAALTLGSLLPFKGTIGVAHAAVGSVEMVTIADLRLTTSPSALTIYFVLDDEKEGYFYYTPTDTSSVDNTGTVIVSSSGARFKRIMEENCVNVKWFNAKGDGVTDDTAAMQAALYAGVGTVYVPEGTYIIDGVVTWAYRDKPNRGLDIPDHTHFQLSPKAVIKMITNASDSSTIIRIQDRSHVRISGGTIEGDRSTHTGVGGEWGYGICLNGAKNVTIEDVIVKNCWGDGIFISQGIATTAPSSNIKIMGVTCDNNRRQGMSSLAVDGIYIGGSSFRNTNGTAPQSGIDFEAELNMENKNIKIVGCEFINNTGDGIQLNKSATYFIFSSNTFVGNGGRGISTFLNAHGSIIGNTFIGHTTNNAIMVLNCNYVTVSENQCSGNNTGIYVGASSSYLSIRNGDNNVITNNTTDQNTLYGVMVAGSFNNQVTGNQCDHNSNIGIYLYEAGHNIVSNNKVNYNNSGIVSSNGSSDNIISDNIVEFNLKNGIHVSGGTNYVAVNNYCVGNGQLSNATYCNIYLNSCTNSSIQGNVCRRGNLTNKSAYGISLEGTGSANFVTNNDCYQGGSVNGIRDLHTSTVFGAGNRINGGAFSVTPS</sequence>
<evidence type="ECO:0000313" key="5">
    <source>
        <dbReference type="Proteomes" id="UP000653578"/>
    </source>
</evidence>
<dbReference type="SUPFAM" id="SSF51126">
    <property type="entry name" value="Pectin lyase-like"/>
    <property type="match status" value="2"/>
</dbReference>
<feature type="domain" description="Rhamnogalacturonase A/B/Epimerase-like pectate lyase" evidence="2">
    <location>
        <begin position="153"/>
        <end position="196"/>
    </location>
</feature>
<evidence type="ECO:0000259" key="2">
    <source>
        <dbReference type="Pfam" id="PF12708"/>
    </source>
</evidence>
<feature type="domain" description="Right handed beta helix" evidence="3">
    <location>
        <begin position="230"/>
        <end position="342"/>
    </location>
</feature>
<dbReference type="InterPro" id="IPR012334">
    <property type="entry name" value="Pectin_lyas_fold"/>
</dbReference>
<dbReference type="Pfam" id="PF05048">
    <property type="entry name" value="NosD"/>
    <property type="match status" value="1"/>
</dbReference>
<dbReference type="Pfam" id="PF12708">
    <property type="entry name" value="Pect-lyase_RHGA_epim"/>
    <property type="match status" value="1"/>
</dbReference>
<dbReference type="InterPro" id="IPR024535">
    <property type="entry name" value="RHGA/B-epi-like_pectate_lyase"/>
</dbReference>
<dbReference type="InterPro" id="IPR007742">
    <property type="entry name" value="NosD_dom"/>
</dbReference>
<dbReference type="Gene3D" id="2.160.20.10">
    <property type="entry name" value="Single-stranded right-handed beta-helix, Pectin lyase-like"/>
    <property type="match status" value="2"/>
</dbReference>
<accession>A0ABX1XHA1</accession>
<dbReference type="Proteomes" id="UP000653578">
    <property type="component" value="Unassembled WGS sequence"/>
</dbReference>
<dbReference type="SMART" id="SM00710">
    <property type="entry name" value="PbH1"/>
    <property type="match status" value="12"/>
</dbReference>
<feature type="domain" description="Periplasmic copper-binding protein NosD beta helix" evidence="1">
    <location>
        <begin position="363"/>
        <end position="547"/>
    </location>
</feature>
<dbReference type="PROSITE" id="PS51318">
    <property type="entry name" value="TAT"/>
    <property type="match status" value="1"/>
</dbReference>
<dbReference type="InterPro" id="IPR039448">
    <property type="entry name" value="Beta_helix"/>
</dbReference>
<dbReference type="EMBL" id="WHNY01000067">
    <property type="protein sequence ID" value="NOU67381.1"/>
    <property type="molecule type" value="Genomic_DNA"/>
</dbReference>
<keyword evidence="5" id="KW-1185">Reference proteome</keyword>
<dbReference type="InterPro" id="IPR006311">
    <property type="entry name" value="TAT_signal"/>
</dbReference>
<organism evidence="4 5">
    <name type="scientific">Paenibacillus plantarum</name>
    <dbReference type="NCBI Taxonomy" id="2654975"/>
    <lineage>
        <taxon>Bacteria</taxon>
        <taxon>Bacillati</taxon>
        <taxon>Bacillota</taxon>
        <taxon>Bacilli</taxon>
        <taxon>Bacillales</taxon>
        <taxon>Paenibacillaceae</taxon>
        <taxon>Paenibacillus</taxon>
    </lineage>
</organism>
<protein>
    <submittedName>
        <fullName evidence="4">Uncharacterized protein</fullName>
    </submittedName>
</protein>
<gene>
    <name evidence="4" type="ORF">GC096_25380</name>
</gene>
<proteinExistence type="predicted"/>
<dbReference type="NCBIfam" id="TIGR03804">
    <property type="entry name" value="para_beta_helix"/>
    <property type="match status" value="2"/>
</dbReference>
<dbReference type="InterPro" id="IPR011050">
    <property type="entry name" value="Pectin_lyase_fold/virulence"/>
</dbReference>